<dbReference type="Pfam" id="PF17928">
    <property type="entry name" value="TetR_C_22"/>
    <property type="match status" value="1"/>
</dbReference>
<evidence type="ECO:0000313" key="5">
    <source>
        <dbReference type="Proteomes" id="UP000824005"/>
    </source>
</evidence>
<reference evidence="4" key="2">
    <citation type="submission" date="2021-04" db="EMBL/GenBank/DDBJ databases">
        <authorList>
            <person name="Gilroy R."/>
        </authorList>
    </citation>
    <scope>NUCLEOTIDE SEQUENCE</scope>
    <source>
        <strain evidence="4">ChiGjej1B1-98</strain>
    </source>
</reference>
<dbReference type="SUPFAM" id="SSF46689">
    <property type="entry name" value="Homeodomain-like"/>
    <property type="match status" value="1"/>
</dbReference>
<keyword evidence="1 2" id="KW-0238">DNA-binding</keyword>
<proteinExistence type="predicted"/>
<gene>
    <name evidence="4" type="ORF">H9830_15030</name>
</gene>
<accession>A0A9D2C9S9</accession>
<dbReference type="Proteomes" id="UP000824005">
    <property type="component" value="Unassembled WGS sequence"/>
</dbReference>
<dbReference type="InterPro" id="IPR009057">
    <property type="entry name" value="Homeodomain-like_sf"/>
</dbReference>
<dbReference type="Gene3D" id="1.10.357.10">
    <property type="entry name" value="Tetracycline Repressor, domain 2"/>
    <property type="match status" value="1"/>
</dbReference>
<dbReference type="InterPro" id="IPR041674">
    <property type="entry name" value="TetR_C_22"/>
</dbReference>
<reference evidence="4" key="1">
    <citation type="journal article" date="2021" name="PeerJ">
        <title>Extensive microbial diversity within the chicken gut microbiome revealed by metagenomics and culture.</title>
        <authorList>
            <person name="Gilroy R."/>
            <person name="Ravi A."/>
            <person name="Getino M."/>
            <person name="Pursley I."/>
            <person name="Horton D.L."/>
            <person name="Alikhan N.F."/>
            <person name="Baker D."/>
            <person name="Gharbi K."/>
            <person name="Hall N."/>
            <person name="Watson M."/>
            <person name="Adriaenssens E.M."/>
            <person name="Foster-Nyarko E."/>
            <person name="Jarju S."/>
            <person name="Secka A."/>
            <person name="Antonio M."/>
            <person name="Oren A."/>
            <person name="Chaudhuri R.R."/>
            <person name="La Ragione R."/>
            <person name="Hildebrand F."/>
            <person name="Pallen M.J."/>
        </authorList>
    </citation>
    <scope>NUCLEOTIDE SEQUENCE</scope>
    <source>
        <strain evidence="4">ChiGjej1B1-98</strain>
    </source>
</reference>
<feature type="DNA-binding region" description="H-T-H motif" evidence="2">
    <location>
        <begin position="44"/>
        <end position="63"/>
    </location>
</feature>
<organism evidence="4 5">
    <name type="scientific">Candidatus Agrococcus pullicola</name>
    <dbReference type="NCBI Taxonomy" id="2838429"/>
    <lineage>
        <taxon>Bacteria</taxon>
        <taxon>Bacillati</taxon>
        <taxon>Actinomycetota</taxon>
        <taxon>Actinomycetes</taxon>
        <taxon>Micrococcales</taxon>
        <taxon>Microbacteriaceae</taxon>
        <taxon>Agrococcus</taxon>
    </lineage>
</organism>
<evidence type="ECO:0000256" key="1">
    <source>
        <dbReference type="ARBA" id="ARBA00023125"/>
    </source>
</evidence>
<evidence type="ECO:0000256" key="2">
    <source>
        <dbReference type="PROSITE-ProRule" id="PRU00335"/>
    </source>
</evidence>
<name>A0A9D2C9S9_9MICO</name>
<dbReference type="AlphaFoldDB" id="A0A9D2C9S9"/>
<evidence type="ECO:0000313" key="4">
    <source>
        <dbReference type="EMBL" id="HIY67576.1"/>
    </source>
</evidence>
<protein>
    <submittedName>
        <fullName evidence="4">TetR/AcrR family transcriptional regulator</fullName>
    </submittedName>
</protein>
<dbReference type="EMBL" id="DXDC01000458">
    <property type="protein sequence ID" value="HIY67576.1"/>
    <property type="molecule type" value="Genomic_DNA"/>
</dbReference>
<dbReference type="PROSITE" id="PS50977">
    <property type="entry name" value="HTH_TETR_2"/>
    <property type="match status" value="1"/>
</dbReference>
<evidence type="ECO:0000259" key="3">
    <source>
        <dbReference type="PROSITE" id="PS50977"/>
    </source>
</evidence>
<comment type="caution">
    <text evidence="4">The sequence shown here is derived from an EMBL/GenBank/DDBJ whole genome shotgun (WGS) entry which is preliminary data.</text>
</comment>
<dbReference type="GO" id="GO:0003677">
    <property type="term" value="F:DNA binding"/>
    <property type="evidence" value="ECO:0007669"/>
    <property type="project" value="UniProtKB-UniRule"/>
</dbReference>
<sequence length="206" mass="23049">MANEIDSQGSFRHQPIQARAANRIESLLDAAASKIDESGYETLTTQSVADGAGASIGTVYRYFPDRLSVIRSLAERNVAKLLGELDKVFAEQRESWRDYLASAQDVLAALYADEPGFRQVRTGDHVEYGEQVEKFGLPDQLADRIWNRYVEQFGVRDTVGNREAVRLGVRILVSLTDMAFAMSKQGEPDLLRAALRHAEQEIEPIF</sequence>
<dbReference type="Pfam" id="PF00440">
    <property type="entry name" value="TetR_N"/>
    <property type="match status" value="1"/>
</dbReference>
<feature type="domain" description="HTH tetR-type" evidence="3">
    <location>
        <begin position="21"/>
        <end position="81"/>
    </location>
</feature>
<dbReference type="InterPro" id="IPR001647">
    <property type="entry name" value="HTH_TetR"/>
</dbReference>
<dbReference type="PRINTS" id="PR00455">
    <property type="entry name" value="HTHTETR"/>
</dbReference>